<organism evidence="1 2">
    <name type="scientific">Polaromonas eurypsychrophila</name>
    <dbReference type="NCBI Taxonomy" id="1614635"/>
    <lineage>
        <taxon>Bacteria</taxon>
        <taxon>Pseudomonadati</taxon>
        <taxon>Pseudomonadota</taxon>
        <taxon>Betaproteobacteria</taxon>
        <taxon>Burkholderiales</taxon>
        <taxon>Comamonadaceae</taxon>
        <taxon>Polaromonas</taxon>
    </lineage>
</organism>
<dbReference type="Proteomes" id="UP000620596">
    <property type="component" value="Unassembled WGS sequence"/>
</dbReference>
<sequence length="70" mass="7310">MDVCGRADTVALRDNVTRATLALATLDGDAQFELDLVETQTGMGVAGNFAVGDSAADTNDHGLACWLVIR</sequence>
<dbReference type="EMBL" id="BMIG01000013">
    <property type="protein sequence ID" value="GGB08503.1"/>
    <property type="molecule type" value="Genomic_DNA"/>
</dbReference>
<keyword evidence="2" id="KW-1185">Reference proteome</keyword>
<reference evidence="1" key="1">
    <citation type="journal article" date="2014" name="Int. J. Syst. Evol. Microbiol.">
        <title>Complete genome sequence of Corynebacterium casei LMG S-19264T (=DSM 44701T), isolated from a smear-ripened cheese.</title>
        <authorList>
            <consortium name="US DOE Joint Genome Institute (JGI-PGF)"/>
            <person name="Walter F."/>
            <person name="Albersmeier A."/>
            <person name="Kalinowski J."/>
            <person name="Ruckert C."/>
        </authorList>
    </citation>
    <scope>NUCLEOTIDE SEQUENCE</scope>
    <source>
        <strain evidence="1">CGMCC 1.15322</strain>
    </source>
</reference>
<proteinExistence type="predicted"/>
<gene>
    <name evidence="1" type="ORF">GCM10011496_31780</name>
</gene>
<comment type="caution">
    <text evidence="1">The sequence shown here is derived from an EMBL/GenBank/DDBJ whole genome shotgun (WGS) entry which is preliminary data.</text>
</comment>
<accession>A0A916WJY9</accession>
<dbReference type="AlphaFoldDB" id="A0A916WJY9"/>
<name>A0A916WJY9_9BURK</name>
<evidence type="ECO:0000313" key="2">
    <source>
        <dbReference type="Proteomes" id="UP000620596"/>
    </source>
</evidence>
<reference evidence="1" key="2">
    <citation type="submission" date="2020-09" db="EMBL/GenBank/DDBJ databases">
        <authorList>
            <person name="Sun Q."/>
            <person name="Zhou Y."/>
        </authorList>
    </citation>
    <scope>NUCLEOTIDE SEQUENCE</scope>
    <source>
        <strain evidence="1">CGMCC 1.15322</strain>
    </source>
</reference>
<evidence type="ECO:0000313" key="1">
    <source>
        <dbReference type="EMBL" id="GGB08503.1"/>
    </source>
</evidence>
<protein>
    <submittedName>
        <fullName evidence="1">Uncharacterized protein</fullName>
    </submittedName>
</protein>